<dbReference type="EMBL" id="AKWY02000033">
    <property type="protein sequence ID" value="EQA70202.1"/>
    <property type="molecule type" value="Genomic_DNA"/>
</dbReference>
<reference evidence="1 2" key="1">
    <citation type="submission" date="2013-05" db="EMBL/GenBank/DDBJ databases">
        <authorList>
            <person name="Harkins D.M."/>
            <person name="Durkin A.S."/>
            <person name="Brinkac L.M."/>
            <person name="Haft D.H."/>
            <person name="Selengut J.D."/>
            <person name="Sanka R."/>
            <person name="DePew J."/>
            <person name="Purushe J."/>
            <person name="Hartskeerl R.A."/>
            <person name="Ahmed A."/>
            <person name="van der Linden H."/>
            <person name="Goris M.G.A."/>
            <person name="Vinetz J.M."/>
            <person name="Sutton G.G."/>
            <person name="Nierman W.C."/>
            <person name="Fouts D.E."/>
        </authorList>
    </citation>
    <scope>NUCLEOTIDE SEQUENCE [LARGE SCALE GENOMIC DNA]</scope>
    <source>
        <strain evidence="1 2">CZ214</strain>
    </source>
</reference>
<proteinExistence type="predicted"/>
<evidence type="ECO:0000313" key="2">
    <source>
        <dbReference type="Proteomes" id="UP000015442"/>
    </source>
</evidence>
<evidence type="ECO:0000313" key="1">
    <source>
        <dbReference type="EMBL" id="EQA70202.1"/>
    </source>
</evidence>
<comment type="caution">
    <text evidence="1">The sequence shown here is derived from an EMBL/GenBank/DDBJ whole genome shotgun (WGS) entry which is preliminary data.</text>
</comment>
<accession>T0GMW6</accession>
<name>T0GMW6_9LEPT</name>
<dbReference type="Proteomes" id="UP000015442">
    <property type="component" value="Unassembled WGS sequence"/>
</dbReference>
<organism evidence="1 2">
    <name type="scientific">Leptospira noguchii serovar Panama str. CZ214</name>
    <dbReference type="NCBI Taxonomy" id="1001595"/>
    <lineage>
        <taxon>Bacteria</taxon>
        <taxon>Pseudomonadati</taxon>
        <taxon>Spirochaetota</taxon>
        <taxon>Spirochaetia</taxon>
        <taxon>Leptospirales</taxon>
        <taxon>Leptospiraceae</taxon>
        <taxon>Leptospira</taxon>
    </lineage>
</organism>
<gene>
    <name evidence="1" type="ORF">LEP1GSC059_4223</name>
</gene>
<protein>
    <submittedName>
        <fullName evidence="1">Uncharacterized protein</fullName>
    </submittedName>
</protein>
<dbReference type="AlphaFoldDB" id="T0GMW6"/>
<sequence length="45" mass="5633">MQLTHSNLLFKRNLFQQNIFRFFQDHLLTRLNSLKDFSVYFHLLF</sequence>